<evidence type="ECO:0000313" key="1">
    <source>
        <dbReference type="Proteomes" id="UP000095280"/>
    </source>
</evidence>
<reference evidence="2" key="1">
    <citation type="submission" date="2016-11" db="UniProtKB">
        <authorList>
            <consortium name="WormBaseParasite"/>
        </authorList>
    </citation>
    <scope>IDENTIFICATION</scope>
</reference>
<protein>
    <submittedName>
        <fullName evidence="2">COIA1 protein</fullName>
    </submittedName>
</protein>
<dbReference type="AlphaFoldDB" id="A0A1I8IZG8"/>
<proteinExistence type="predicted"/>
<dbReference type="Proteomes" id="UP000095280">
    <property type="component" value="Unplaced"/>
</dbReference>
<accession>A0A1I8IZG8</accession>
<organism evidence="1 2">
    <name type="scientific">Macrostomum lignano</name>
    <dbReference type="NCBI Taxonomy" id="282301"/>
    <lineage>
        <taxon>Eukaryota</taxon>
        <taxon>Metazoa</taxon>
        <taxon>Spiralia</taxon>
        <taxon>Lophotrochozoa</taxon>
        <taxon>Platyhelminthes</taxon>
        <taxon>Rhabditophora</taxon>
        <taxon>Macrostomorpha</taxon>
        <taxon>Macrostomida</taxon>
        <taxon>Macrostomidae</taxon>
        <taxon>Macrostomum</taxon>
    </lineage>
</organism>
<sequence>SVKKPVSGGIIAGWKLLADGDSDEVGQEPLALPTIVIPNDLCRRNIQVRVRAYRRCGNPPCCFRASVEALKYTSVSDAANLLRQIPGVLPLLEAFQNDLSASGISVMAFQLEAVEYDSMLVFATADNVIQILETVWTVGSTRSPTCEPILPPVPQALAAGLLRQDFHWLLPDSPGLSLAALTSIARLDAWGAANILGGLGAHSRADGLHCARRLCGTSNRLEAPYVDVRGHLQRAGAISQSNFVESAGSNQANASLRVLRTVSGRSLVFSNAFCGLQESDSDRLCTDYPPFTEYTNVNDDLTAMQAPDRQFVPRFPGSDFFSGCIGEVSER</sequence>
<name>A0A1I8IZG8_9PLAT</name>
<keyword evidence="1" id="KW-1185">Reference proteome</keyword>
<evidence type="ECO:0000313" key="2">
    <source>
        <dbReference type="WBParaSite" id="maker-uti_cns_0039548-snap-gene-0.2-mRNA-1"/>
    </source>
</evidence>
<dbReference type="WBParaSite" id="maker-uti_cns_0039548-snap-gene-0.2-mRNA-1">
    <property type="protein sequence ID" value="maker-uti_cns_0039548-snap-gene-0.2-mRNA-1"/>
    <property type="gene ID" value="maker-uti_cns_0039548-snap-gene-0.2"/>
</dbReference>